<dbReference type="GO" id="GO:0016491">
    <property type="term" value="F:oxidoreductase activity"/>
    <property type="evidence" value="ECO:0007669"/>
    <property type="project" value="UniProtKB-KW"/>
</dbReference>
<protein>
    <submittedName>
        <fullName evidence="7">Oxidoreductase</fullName>
    </submittedName>
</protein>
<comment type="caution">
    <text evidence="7">The sequence shown here is derived from an EMBL/GenBank/DDBJ whole genome shotgun (WGS) entry which is preliminary data.</text>
</comment>
<feature type="domain" description="Protein kinase" evidence="5">
    <location>
        <begin position="713"/>
        <end position="998"/>
    </location>
</feature>
<evidence type="ECO:0000256" key="4">
    <source>
        <dbReference type="ARBA" id="ARBA00023002"/>
    </source>
</evidence>
<keyword evidence="3" id="KW-0677">Repeat</keyword>
<dbReference type="InParanoid" id="A0A286USG4"/>
<reference evidence="7 8" key="1">
    <citation type="journal article" date="2017" name="Mol. Ecol.">
        <title>Comparative and population genomic landscape of Phellinus noxius: A hypervariable fungus causing root rot in trees.</title>
        <authorList>
            <person name="Chung C.L."/>
            <person name="Lee T.J."/>
            <person name="Akiba M."/>
            <person name="Lee H.H."/>
            <person name="Kuo T.H."/>
            <person name="Liu D."/>
            <person name="Ke H.M."/>
            <person name="Yokoi T."/>
            <person name="Roa M.B."/>
            <person name="Lu M.J."/>
            <person name="Chang Y.Y."/>
            <person name="Ann P.J."/>
            <person name="Tsai J.N."/>
            <person name="Chen C.Y."/>
            <person name="Tzean S.S."/>
            <person name="Ota Y."/>
            <person name="Hattori T."/>
            <person name="Sahashi N."/>
            <person name="Liou R.F."/>
            <person name="Kikuchi T."/>
            <person name="Tsai I.J."/>
        </authorList>
    </citation>
    <scope>NUCLEOTIDE SEQUENCE [LARGE SCALE GENOMIC DNA]</scope>
    <source>
        <strain evidence="7 8">FFPRI411160</strain>
    </source>
</reference>
<dbReference type="OrthoDB" id="4062651at2759"/>
<keyword evidence="8" id="KW-1185">Reference proteome</keyword>
<keyword evidence="4" id="KW-0560">Oxidoreductase</keyword>
<dbReference type="Gene3D" id="3.40.50.300">
    <property type="entry name" value="P-loop containing nucleotide triphosphate hydrolases"/>
    <property type="match status" value="1"/>
</dbReference>
<dbReference type="SMART" id="SM00220">
    <property type="entry name" value="S_TKc"/>
    <property type="match status" value="1"/>
</dbReference>
<feature type="domain" description="NACHT" evidence="6">
    <location>
        <begin position="339"/>
        <end position="483"/>
    </location>
</feature>
<dbReference type="PANTHER" id="PTHR44169:SF6">
    <property type="entry name" value="NADPH-DEPENDENT 1-ACYLDIHYDROXYACETONE PHOSPHATE REDUCTASE"/>
    <property type="match status" value="1"/>
</dbReference>
<dbReference type="InterPro" id="IPR001245">
    <property type="entry name" value="Ser-Thr/Tyr_kinase_cat_dom"/>
</dbReference>
<evidence type="ECO:0000259" key="5">
    <source>
        <dbReference type="PROSITE" id="PS50011"/>
    </source>
</evidence>
<dbReference type="PROSITE" id="PS00108">
    <property type="entry name" value="PROTEIN_KINASE_ST"/>
    <property type="match status" value="1"/>
</dbReference>
<accession>A0A286USG4</accession>
<dbReference type="InterPro" id="IPR056884">
    <property type="entry name" value="NPHP3-like_N"/>
</dbReference>
<comment type="similarity">
    <text evidence="2">Belongs to the protein kinase superfamily. TKL Ser/Thr protein kinase family. ROCO subfamily.</text>
</comment>
<dbReference type="Gene3D" id="1.10.510.10">
    <property type="entry name" value="Transferase(Phosphotransferase) domain 1"/>
    <property type="match status" value="1"/>
</dbReference>
<evidence type="ECO:0000256" key="1">
    <source>
        <dbReference type="ARBA" id="ARBA00006484"/>
    </source>
</evidence>
<dbReference type="InterPro" id="IPR036291">
    <property type="entry name" value="NAD(P)-bd_dom_sf"/>
</dbReference>
<evidence type="ECO:0000259" key="6">
    <source>
        <dbReference type="PROSITE" id="PS50837"/>
    </source>
</evidence>
<evidence type="ECO:0000256" key="2">
    <source>
        <dbReference type="ARBA" id="ARBA00008171"/>
    </source>
</evidence>
<dbReference type="PANTHER" id="PTHR44169">
    <property type="entry name" value="NADPH-DEPENDENT 1-ACYLDIHYDROXYACETONE PHOSPHATE REDUCTASE"/>
    <property type="match status" value="1"/>
</dbReference>
<evidence type="ECO:0000313" key="7">
    <source>
        <dbReference type="EMBL" id="PAV22494.1"/>
    </source>
</evidence>
<dbReference type="AlphaFoldDB" id="A0A286USG4"/>
<proteinExistence type="inferred from homology"/>
<dbReference type="InterPro" id="IPR027417">
    <property type="entry name" value="P-loop_NTPase"/>
</dbReference>
<dbReference type="InterPro" id="IPR007111">
    <property type="entry name" value="NACHT_NTPase"/>
</dbReference>
<dbReference type="InterPro" id="IPR008271">
    <property type="entry name" value="Ser/Thr_kinase_AS"/>
</dbReference>
<dbReference type="Pfam" id="PF00106">
    <property type="entry name" value="adh_short"/>
    <property type="match status" value="1"/>
</dbReference>
<dbReference type="InterPro" id="IPR000719">
    <property type="entry name" value="Prot_kinase_dom"/>
</dbReference>
<dbReference type="Pfam" id="PF24883">
    <property type="entry name" value="NPHP3_N"/>
    <property type="match status" value="1"/>
</dbReference>
<dbReference type="STRING" id="2282107.A0A286USG4"/>
<dbReference type="InterPro" id="IPR011009">
    <property type="entry name" value="Kinase-like_dom_sf"/>
</dbReference>
<dbReference type="GO" id="GO:0005524">
    <property type="term" value="F:ATP binding"/>
    <property type="evidence" value="ECO:0007669"/>
    <property type="project" value="InterPro"/>
</dbReference>
<dbReference type="SUPFAM" id="SSF56112">
    <property type="entry name" value="Protein kinase-like (PK-like)"/>
    <property type="match status" value="1"/>
</dbReference>
<comment type="similarity">
    <text evidence="1">Belongs to the short-chain dehydrogenases/reductases (SDR) family.</text>
</comment>
<dbReference type="PRINTS" id="PR00081">
    <property type="entry name" value="GDHRDH"/>
</dbReference>
<dbReference type="SUPFAM" id="SSF52540">
    <property type="entry name" value="P-loop containing nucleoside triphosphate hydrolases"/>
    <property type="match status" value="1"/>
</dbReference>
<dbReference type="PROSITE" id="PS50837">
    <property type="entry name" value="NACHT"/>
    <property type="match status" value="1"/>
</dbReference>
<evidence type="ECO:0000313" key="8">
    <source>
        <dbReference type="Proteomes" id="UP000217199"/>
    </source>
</evidence>
<dbReference type="EMBL" id="NBII01000002">
    <property type="protein sequence ID" value="PAV22494.1"/>
    <property type="molecule type" value="Genomic_DNA"/>
</dbReference>
<dbReference type="Proteomes" id="UP000217199">
    <property type="component" value="Unassembled WGS sequence"/>
</dbReference>
<dbReference type="CDD" id="cd05374">
    <property type="entry name" value="17beta-HSD-like_SDR_c"/>
    <property type="match status" value="1"/>
</dbReference>
<dbReference type="GO" id="GO:0005783">
    <property type="term" value="C:endoplasmic reticulum"/>
    <property type="evidence" value="ECO:0007669"/>
    <property type="project" value="TreeGrafter"/>
</dbReference>
<dbReference type="Gene3D" id="3.40.50.720">
    <property type="entry name" value="NAD(P)-binding Rossmann-like Domain"/>
    <property type="match status" value="1"/>
</dbReference>
<gene>
    <name evidence="7" type="ORF">PNOK_0245100</name>
</gene>
<name>A0A286USG4_9AGAM</name>
<sequence>MEKQKKVVLVTGCSKGGIGYSLCEEFARRGVCEFKVYASSRNLYSMNGLAGETLGIQILEMDVTSDQSVKNAIDAVIEKEGRIDILVNNAGVICASPLADVPIDLALKSFDTNVFGALRTARCVIPHMAKRKEGMIVNIGSIGAYVPTPWNGIYCASKAALHSLTEVLEMERKPLNISVTLVSPGSIKSNIASNHEKAYSGLPEKSLYRSYIPQIIERMRYSQRPEAMPTEEFAKQLVDKLIARMETGKGGEAIILGGDALQYKWLLRSWSKFFKKPYRDPSRSLERPRLIYPNTRMFSLREELKLLDLSVDDQHDCLEGTRLETIQDISQWIESNGSNVCLLLGAAGTGKSAIAATIAKKYRALDNLGCYLIFRKGKSEPETVLRNITYNLAKYDLTIAATTRGSLRKYGNLESASLEAEFSTLLKDPLHMSARRRESSILVIIDGLDECGTHESRENLMRVLRDGLPELPHTFRFLITARPEEDIFSLTSLPGFHHVMLDRHSEESKLDVSTYIKHNFERVAKEPNWEIPDDFSWDESIQILIDAADGLFIWAAAAVKLVEKGKYARFHRFKTLVKDVKSLRLDLYGIILQDALDWNEDNSKLFKSVFYLIFHHNTPLFDQDISDLLGVEIDRISGLLSRFRSLIVYEKGKPIGVYHSSFYDYITSCDGSPWYIDIEALNVHLSKKTVKQKINQHLSKLQYMDVREHVQLDSNASFQSHNGFCDVFKGSITRRCLDKTIDIEQSGDKIKVAITRLRVNLKDEVVSENGVNYLKEFVKELTVWSKLKHPNVLPLLGYYMVGYYSHFVSEWMGNGTVQTYVQRNKLSVKELLPILLGIANGLKYIHDNGVIHSDLKADNILINAKKTPLICDFGISRLLDSSETSKTTTEYYVNEAQIFMAPELLQKNGRQTRATDIWALGMTYYEIIFKKIPYFRSNEAKAIVSVALWKEVPELPPSPVDLERCMDSIWNVLLLCWTYDDKDRLEIDEIIEALEICIKIVSEAGPEVTSLSDQLLKKLIDNRESRSSHLEKHKGIGLGEERK</sequence>
<evidence type="ECO:0000256" key="3">
    <source>
        <dbReference type="ARBA" id="ARBA00022737"/>
    </source>
</evidence>
<dbReference type="FunFam" id="3.40.50.720:FF:000261">
    <property type="entry name" value="NADPH-dependent 1-acyldihydroxyacetone phosphate reductase"/>
    <property type="match status" value="1"/>
</dbReference>
<dbReference type="SUPFAM" id="SSF51735">
    <property type="entry name" value="NAD(P)-binding Rossmann-fold domains"/>
    <property type="match status" value="1"/>
</dbReference>
<dbReference type="InterPro" id="IPR002347">
    <property type="entry name" value="SDR_fam"/>
</dbReference>
<organism evidence="7 8">
    <name type="scientific">Pyrrhoderma noxium</name>
    <dbReference type="NCBI Taxonomy" id="2282107"/>
    <lineage>
        <taxon>Eukaryota</taxon>
        <taxon>Fungi</taxon>
        <taxon>Dikarya</taxon>
        <taxon>Basidiomycota</taxon>
        <taxon>Agaricomycotina</taxon>
        <taxon>Agaricomycetes</taxon>
        <taxon>Hymenochaetales</taxon>
        <taxon>Hymenochaetaceae</taxon>
        <taxon>Pyrrhoderma</taxon>
    </lineage>
</organism>
<dbReference type="Pfam" id="PF07714">
    <property type="entry name" value="PK_Tyr_Ser-Thr"/>
    <property type="match status" value="1"/>
</dbReference>
<dbReference type="PRINTS" id="PR00080">
    <property type="entry name" value="SDRFAMILY"/>
</dbReference>
<dbReference type="PROSITE" id="PS50011">
    <property type="entry name" value="PROTEIN_KINASE_DOM"/>
    <property type="match status" value="1"/>
</dbReference>
<dbReference type="GO" id="GO:0004672">
    <property type="term" value="F:protein kinase activity"/>
    <property type="evidence" value="ECO:0007669"/>
    <property type="project" value="InterPro"/>
</dbReference>